<feature type="region of interest" description="Disordered" evidence="1">
    <location>
        <begin position="87"/>
        <end position="113"/>
    </location>
</feature>
<proteinExistence type="predicted"/>
<evidence type="ECO:0000256" key="1">
    <source>
        <dbReference type="SAM" id="MobiDB-lite"/>
    </source>
</evidence>
<dbReference type="HOGENOM" id="CLU_2130194_0_0_11"/>
<name>D2Q4J4_KRIFD</name>
<gene>
    <name evidence="2" type="ordered locus">Kfla_3246</name>
</gene>
<dbReference type="EMBL" id="CP001736">
    <property type="protein sequence ID" value="ADB32308.1"/>
    <property type="molecule type" value="Genomic_DNA"/>
</dbReference>
<evidence type="ECO:0000313" key="2">
    <source>
        <dbReference type="EMBL" id="ADB32308.1"/>
    </source>
</evidence>
<dbReference type="Proteomes" id="UP000007967">
    <property type="component" value="Chromosome"/>
</dbReference>
<dbReference type="KEGG" id="kfl:Kfla_3246"/>
<protein>
    <submittedName>
        <fullName evidence="2">Uncharacterized protein</fullName>
    </submittedName>
</protein>
<organism evidence="2 3">
    <name type="scientific">Kribbella flavida (strain DSM 17836 / JCM 10339 / NBRC 14399)</name>
    <dbReference type="NCBI Taxonomy" id="479435"/>
    <lineage>
        <taxon>Bacteria</taxon>
        <taxon>Bacillati</taxon>
        <taxon>Actinomycetota</taxon>
        <taxon>Actinomycetes</taxon>
        <taxon>Propionibacteriales</taxon>
        <taxon>Kribbellaceae</taxon>
        <taxon>Kribbella</taxon>
    </lineage>
</organism>
<dbReference type="RefSeq" id="WP_012920864.1">
    <property type="nucleotide sequence ID" value="NC_013729.1"/>
</dbReference>
<dbReference type="STRING" id="479435.Kfla_3246"/>
<reference evidence="2 3" key="2">
    <citation type="journal article" date="2010" name="Stand. Genomic Sci.">
        <title>Complete genome sequence of Kribbella flavida type strain (IFO 14399).</title>
        <authorList>
            <person name="Pukall R."/>
            <person name="Lapidus A."/>
            <person name="Glavina Del Rio T."/>
            <person name="Copeland A."/>
            <person name="Tice H."/>
            <person name="Cheng J.-F."/>
            <person name="Lucas S."/>
            <person name="Chen F."/>
            <person name="Nolan M."/>
            <person name="LaButti K."/>
            <person name="Pati A."/>
            <person name="Ivanova N."/>
            <person name="Mavrommatis K."/>
            <person name="Mikhailova N."/>
            <person name="Pitluck S."/>
            <person name="Bruce D."/>
            <person name="Goodwin L."/>
            <person name="Land M."/>
            <person name="Hauser L."/>
            <person name="Chang Y.-J."/>
            <person name="Jeffries C.D."/>
            <person name="Chen A."/>
            <person name="Palaniappan K."/>
            <person name="Chain P."/>
            <person name="Rohde M."/>
            <person name="Goeker M."/>
            <person name="Bristow J."/>
            <person name="Eisen J.A."/>
            <person name="Markowitz V."/>
            <person name="Hugenholtz P."/>
            <person name="Kyrpides N.C."/>
            <person name="Klenk H.-P."/>
            <person name="Brettin T."/>
        </authorList>
    </citation>
    <scope>NUCLEOTIDE SEQUENCE [LARGE SCALE GENOMIC DNA]</scope>
    <source>
        <strain evidence="3">DSM 17836 / JCM 10339 / NBRC 14399</strain>
    </source>
</reference>
<reference evidence="3" key="1">
    <citation type="submission" date="2009-09" db="EMBL/GenBank/DDBJ databases">
        <title>The complete genome of Kribbella flavida DSM 17836.</title>
        <authorList>
            <consortium name="US DOE Joint Genome Institute (JGI-PGF)"/>
            <person name="Lucas S."/>
            <person name="Copeland A."/>
            <person name="Lapidus A."/>
            <person name="Glavina del Rio T."/>
            <person name="Dalin E."/>
            <person name="Tice H."/>
            <person name="Bruce D."/>
            <person name="Goodwin L."/>
            <person name="Pitluck S."/>
            <person name="Kyrpides N."/>
            <person name="Mavromatis K."/>
            <person name="Ivanova N."/>
            <person name="Saunders E."/>
            <person name="Brettin T."/>
            <person name="Detter J.C."/>
            <person name="Han C."/>
            <person name="Larimer F."/>
            <person name="Land M."/>
            <person name="Hauser L."/>
            <person name="Markowitz V."/>
            <person name="Cheng J.-F."/>
            <person name="Hugenholtz P."/>
            <person name="Woyke T."/>
            <person name="Wu D."/>
            <person name="Pukall R."/>
            <person name="Klenk H.-P."/>
            <person name="Eisen J.A."/>
        </authorList>
    </citation>
    <scope>NUCLEOTIDE SEQUENCE [LARGE SCALE GENOMIC DNA]</scope>
    <source>
        <strain evidence="3">DSM 17836 / JCM 10339 / NBRC 14399</strain>
    </source>
</reference>
<sequence length="113" mass="12637">MADEIEIDPGTLARARQALADWMNEHEDDDEPRLEAESFEGWQVWPVEEFLVFSSPGGFTNMLYLVGEGVVRAFSYSSETEEYAAAAARAERDGTEPPAPPAPAISWENWNDQ</sequence>
<accession>D2Q4J4</accession>
<dbReference type="AlphaFoldDB" id="D2Q4J4"/>
<evidence type="ECO:0000313" key="3">
    <source>
        <dbReference type="Proteomes" id="UP000007967"/>
    </source>
</evidence>
<dbReference type="OrthoDB" id="3829595at2"/>
<keyword evidence="3" id="KW-1185">Reference proteome</keyword>